<organism evidence="2 3">
    <name type="scientific">Vibrio scophthalmi</name>
    <dbReference type="NCBI Taxonomy" id="45658"/>
    <lineage>
        <taxon>Bacteria</taxon>
        <taxon>Pseudomonadati</taxon>
        <taxon>Pseudomonadota</taxon>
        <taxon>Gammaproteobacteria</taxon>
        <taxon>Vibrionales</taxon>
        <taxon>Vibrionaceae</taxon>
        <taxon>Vibrio</taxon>
    </lineage>
</organism>
<comment type="caution">
    <text evidence="2">The sequence shown here is derived from an EMBL/GenBank/DDBJ whole genome shotgun (WGS) entry which is preliminary data.</text>
</comment>
<evidence type="ECO:0000313" key="2">
    <source>
        <dbReference type="EMBL" id="ODS04408.1"/>
    </source>
</evidence>
<sequence>MKYTNKQATTSTITYSDMFEGRTILKSKSGCVIRYLKNILNVMDRALACHPRTMAVRIDLRMPNSSLVDSQNVIARFISSLKSQVSHDIERKIVIGRKVRQCRISYTWVKERETALNSHYHVVLFFNKDVYNCLGDFSKDGNLSSRIKKAWNSALGSKYGEYDRLVEFTKNGIYHLDSNSDSFDVTYDDLFKRLSYFAKVETKEYGDKKRNFGCSST</sequence>
<dbReference type="Proteomes" id="UP000095131">
    <property type="component" value="Unassembled WGS sequence"/>
</dbReference>
<dbReference type="InterPro" id="IPR057271">
    <property type="entry name" value="YagK_YfjJ_C"/>
</dbReference>
<accession>A0A1E3WF05</accession>
<dbReference type="Pfam" id="PF11726">
    <property type="entry name" value="YagK_YfjJ_C"/>
    <property type="match status" value="1"/>
</dbReference>
<feature type="domain" description="YagK/YfjJ C-terminal" evidence="1">
    <location>
        <begin position="49"/>
        <end position="215"/>
    </location>
</feature>
<dbReference type="AlphaFoldDB" id="A0A1E3WF05"/>
<name>A0A1E3WF05_9VIBR</name>
<evidence type="ECO:0000259" key="1">
    <source>
        <dbReference type="Pfam" id="PF11726"/>
    </source>
</evidence>
<protein>
    <recommendedName>
        <fullName evidence="1">YagK/YfjJ C-terminal domain-containing protein</fullName>
    </recommendedName>
</protein>
<reference evidence="2 3" key="1">
    <citation type="submission" date="2016-08" db="EMBL/GenBank/DDBJ databases">
        <title>Genome sequencing of Vibrio scophthalmi strain FP3289, an isolated from Paralichthys olivaceus.</title>
        <authorList>
            <person name="Han H.-J."/>
        </authorList>
    </citation>
    <scope>NUCLEOTIDE SEQUENCE [LARGE SCALE GENOMIC DNA]</scope>
    <source>
        <strain evidence="2 3">FP3289</strain>
    </source>
</reference>
<dbReference type="PATRIC" id="fig|45658.8.peg.3504"/>
<proteinExistence type="predicted"/>
<dbReference type="EMBL" id="MDCJ01000007">
    <property type="protein sequence ID" value="ODS04408.1"/>
    <property type="molecule type" value="Genomic_DNA"/>
</dbReference>
<dbReference type="OrthoDB" id="5701642at2"/>
<evidence type="ECO:0000313" key="3">
    <source>
        <dbReference type="Proteomes" id="UP000095131"/>
    </source>
</evidence>
<dbReference type="RefSeq" id="WP_069447637.1">
    <property type="nucleotide sequence ID" value="NZ_MDCJ01000007.1"/>
</dbReference>
<gene>
    <name evidence="2" type="ORF">VSF3289_03547</name>
</gene>